<gene>
    <name evidence="1" type="ORF">ASZ90_001833</name>
</gene>
<proteinExistence type="predicted"/>
<comment type="caution">
    <text evidence="1">The sequence shown here is derived from an EMBL/GenBank/DDBJ whole genome shotgun (WGS) entry which is preliminary data.</text>
</comment>
<dbReference type="Gene3D" id="3.40.30.10">
    <property type="entry name" value="Glutaredoxin"/>
    <property type="match status" value="1"/>
</dbReference>
<dbReference type="EMBL" id="LNQE01000235">
    <property type="protein sequence ID" value="KUG28305.1"/>
    <property type="molecule type" value="Genomic_DNA"/>
</dbReference>
<dbReference type="InterPro" id="IPR036249">
    <property type="entry name" value="Thioredoxin-like_sf"/>
</dbReference>
<evidence type="ECO:0000313" key="1">
    <source>
        <dbReference type="EMBL" id="KUG28305.1"/>
    </source>
</evidence>
<protein>
    <submittedName>
        <fullName evidence="1">Ferredoxin, 2Fe-2S</fullName>
    </submittedName>
</protein>
<dbReference type="SUPFAM" id="SSF52833">
    <property type="entry name" value="Thioredoxin-like"/>
    <property type="match status" value="1"/>
</dbReference>
<reference evidence="1" key="1">
    <citation type="journal article" date="2015" name="Proc. Natl. Acad. Sci. U.S.A.">
        <title>Networks of energetic and metabolic interactions define dynamics in microbial communities.</title>
        <authorList>
            <person name="Embree M."/>
            <person name="Liu J.K."/>
            <person name="Al-Bassam M.M."/>
            <person name="Zengler K."/>
        </authorList>
    </citation>
    <scope>NUCLEOTIDE SEQUENCE</scope>
</reference>
<accession>A0A0W8G5I4</accession>
<organism evidence="1">
    <name type="scientific">hydrocarbon metagenome</name>
    <dbReference type="NCBI Taxonomy" id="938273"/>
    <lineage>
        <taxon>unclassified sequences</taxon>
        <taxon>metagenomes</taxon>
        <taxon>ecological metagenomes</taxon>
    </lineage>
</organism>
<dbReference type="CDD" id="cd02980">
    <property type="entry name" value="TRX_Fd_family"/>
    <property type="match status" value="1"/>
</dbReference>
<dbReference type="AlphaFoldDB" id="A0A0W8G5I4"/>
<sequence length="101" mass="11249">MEKPKHLILCCASFRMKGEPKGICHKKGSHSLLGYMEEGVLDRDIDARVISTGCMKQCEDGPVVIVMPENYWYKGIDSEDAVDEILDALEGGEAAEERLFT</sequence>
<name>A0A0W8G5I4_9ZZZZ</name>